<accession>A0ACC2WSC3</accession>
<sequence length="287" mass="31663">MSGHGSPRRILDIGTGTGVWAMDMADQHPEYVLFNDRKLILVADLDLNNSLSYQVIGSNRVVSRIDIVPIQSRYVLLNKTLASDNAELSLPRIDYRKVPPNCSYDANCRLPYPDQYFDVCHLRFARLGLLAEGARVLKRSGAMMILDTAFPLHITLSDLPASALPSYCPGLKAFQDAIKWSLAQGGNAGLKGEGADHPLMDSGQVSNLVAHTPGFVGTNVRKIQIPLGDWKTDSHSRTVGQMSMHNTLAMATALKPVIMKQGCYTNREFEDFRGFCPWHEQTTVAGF</sequence>
<name>A0ACC2WSC3_9TREE</name>
<organism evidence="1 2">
    <name type="scientific">Naganishia adeliensis</name>
    <dbReference type="NCBI Taxonomy" id="92952"/>
    <lineage>
        <taxon>Eukaryota</taxon>
        <taxon>Fungi</taxon>
        <taxon>Dikarya</taxon>
        <taxon>Basidiomycota</taxon>
        <taxon>Agaricomycotina</taxon>
        <taxon>Tremellomycetes</taxon>
        <taxon>Filobasidiales</taxon>
        <taxon>Filobasidiaceae</taxon>
        <taxon>Naganishia</taxon>
    </lineage>
</organism>
<gene>
    <name evidence="1" type="ORF">QFC20_001531</name>
</gene>
<proteinExistence type="predicted"/>
<reference evidence="1" key="1">
    <citation type="submission" date="2023-04" db="EMBL/GenBank/DDBJ databases">
        <title>Draft Genome sequencing of Naganishia species isolated from polar environments using Oxford Nanopore Technology.</title>
        <authorList>
            <person name="Leo P."/>
            <person name="Venkateswaran K."/>
        </authorList>
    </citation>
    <scope>NUCLEOTIDE SEQUENCE</scope>
    <source>
        <strain evidence="1">MNA-CCFEE 5262</strain>
    </source>
</reference>
<evidence type="ECO:0000313" key="2">
    <source>
        <dbReference type="Proteomes" id="UP001230649"/>
    </source>
</evidence>
<comment type="caution">
    <text evidence="1">The sequence shown here is derived from an EMBL/GenBank/DDBJ whole genome shotgun (WGS) entry which is preliminary data.</text>
</comment>
<dbReference type="Proteomes" id="UP001230649">
    <property type="component" value="Unassembled WGS sequence"/>
</dbReference>
<keyword evidence="2" id="KW-1185">Reference proteome</keyword>
<protein>
    <submittedName>
        <fullName evidence="1">Uncharacterized protein</fullName>
    </submittedName>
</protein>
<evidence type="ECO:0000313" key="1">
    <source>
        <dbReference type="EMBL" id="KAJ9114388.1"/>
    </source>
</evidence>
<dbReference type="EMBL" id="JASBWS010000009">
    <property type="protein sequence ID" value="KAJ9114388.1"/>
    <property type="molecule type" value="Genomic_DNA"/>
</dbReference>